<dbReference type="AlphaFoldDB" id="A0A914Y6F7"/>
<dbReference type="WBParaSite" id="PSU_v2.g16366.t1">
    <property type="protein sequence ID" value="PSU_v2.g16366.t1"/>
    <property type="gene ID" value="PSU_v2.g16366"/>
</dbReference>
<dbReference type="Gene3D" id="6.10.280.150">
    <property type="match status" value="1"/>
</dbReference>
<evidence type="ECO:0000313" key="3">
    <source>
        <dbReference type="WBParaSite" id="PSU_v2.g14840.t1"/>
    </source>
</evidence>
<evidence type="ECO:0000313" key="4">
    <source>
        <dbReference type="WBParaSite" id="PSU_v2.g16366.t1"/>
    </source>
</evidence>
<accession>A0A914Y6F7</accession>
<proteinExistence type="predicted"/>
<evidence type="ECO:0000256" key="1">
    <source>
        <dbReference type="SAM" id="MobiDB-lite"/>
    </source>
</evidence>
<name>A0A914Y6F7_9BILA</name>
<dbReference type="WBParaSite" id="PSU_v2.g14840.t1">
    <property type="protein sequence ID" value="PSU_v2.g14840.t1"/>
    <property type="gene ID" value="PSU_v2.g14840"/>
</dbReference>
<dbReference type="Proteomes" id="UP000887577">
    <property type="component" value="Unplaced"/>
</dbReference>
<feature type="region of interest" description="Disordered" evidence="1">
    <location>
        <begin position="47"/>
        <end position="67"/>
    </location>
</feature>
<sequence length="67" mass="7329">MSAIKQGATLKHVDPTEVAETRKSLVATQEMPGIAGALARALENRRNKMVVSDSENEADDDSDWEDE</sequence>
<keyword evidence="2" id="KW-1185">Reference proteome</keyword>
<feature type="compositionally biased region" description="Acidic residues" evidence="1">
    <location>
        <begin position="54"/>
        <end position="67"/>
    </location>
</feature>
<evidence type="ECO:0000313" key="2">
    <source>
        <dbReference type="Proteomes" id="UP000887577"/>
    </source>
</evidence>
<reference evidence="3 4" key="1">
    <citation type="submission" date="2022-11" db="UniProtKB">
        <authorList>
            <consortium name="WormBaseParasite"/>
        </authorList>
    </citation>
    <scope>IDENTIFICATION</scope>
</reference>
<organism evidence="2 3">
    <name type="scientific">Panagrolaimus superbus</name>
    <dbReference type="NCBI Taxonomy" id="310955"/>
    <lineage>
        <taxon>Eukaryota</taxon>
        <taxon>Metazoa</taxon>
        <taxon>Ecdysozoa</taxon>
        <taxon>Nematoda</taxon>
        <taxon>Chromadorea</taxon>
        <taxon>Rhabditida</taxon>
        <taxon>Tylenchina</taxon>
        <taxon>Panagrolaimomorpha</taxon>
        <taxon>Panagrolaimoidea</taxon>
        <taxon>Panagrolaimidae</taxon>
        <taxon>Panagrolaimus</taxon>
    </lineage>
</organism>
<protein>
    <submittedName>
        <fullName evidence="3 4">WH2 domain-containing protein</fullName>
    </submittedName>
</protein>